<proteinExistence type="inferred from homology"/>
<keyword evidence="3 5" id="KW-0722">Serine protease inhibitor</keyword>
<evidence type="ECO:0000259" key="7">
    <source>
        <dbReference type="SMART" id="SM00269"/>
    </source>
</evidence>
<evidence type="ECO:0000256" key="4">
    <source>
        <dbReference type="ARBA" id="ARBA00023157"/>
    </source>
</evidence>
<comment type="similarity">
    <text evidence="1 5">Belongs to the Bowman-Birk serine protease inhibitor family.</text>
</comment>
<evidence type="ECO:0000256" key="1">
    <source>
        <dbReference type="ARBA" id="ARBA00008506"/>
    </source>
</evidence>
<evidence type="ECO:0000313" key="8">
    <source>
        <dbReference type="EMBL" id="CAL4991107.1"/>
    </source>
</evidence>
<dbReference type="Gene3D" id="2.10.69.10">
    <property type="entry name" value="Cysteine Protease (Bromelain) Inhibitor, subunit H"/>
    <property type="match status" value="1"/>
</dbReference>
<dbReference type="CDD" id="cd00023">
    <property type="entry name" value="BBI"/>
    <property type="match status" value="1"/>
</dbReference>
<gene>
    <name evidence="8" type="ORF">URODEC1_LOCUS60507</name>
</gene>
<dbReference type="SUPFAM" id="SSF57247">
    <property type="entry name" value="Bowman-Birk inhibitor, BBI"/>
    <property type="match status" value="1"/>
</dbReference>
<keyword evidence="2 5" id="KW-0646">Protease inhibitor</keyword>
<dbReference type="InterPro" id="IPR035995">
    <property type="entry name" value="Bowman-Birk_prot_inh"/>
</dbReference>
<reference evidence="8 9" key="2">
    <citation type="submission" date="2024-10" db="EMBL/GenBank/DDBJ databases">
        <authorList>
            <person name="Ryan C."/>
        </authorList>
    </citation>
    <scope>NUCLEOTIDE SEQUENCE [LARGE SCALE GENOMIC DNA]</scope>
</reference>
<feature type="domain" description="Bowman-Birk serine protease inhibitors family" evidence="7">
    <location>
        <begin position="45"/>
        <end position="105"/>
    </location>
</feature>
<dbReference type="GO" id="GO:0004867">
    <property type="term" value="F:serine-type endopeptidase inhibitor activity"/>
    <property type="evidence" value="ECO:0007669"/>
    <property type="project" value="UniProtKB-KW"/>
</dbReference>
<dbReference type="PANTHER" id="PTHR33479">
    <property type="entry name" value="BOWMAN-BIRK TYPE BRAN TRYPSIN INHIBITOR"/>
    <property type="match status" value="1"/>
</dbReference>
<name>A0ABC9AZY9_9POAL</name>
<reference evidence="9" key="1">
    <citation type="submission" date="2024-06" db="EMBL/GenBank/DDBJ databases">
        <authorList>
            <person name="Ryan C."/>
        </authorList>
    </citation>
    <scope>NUCLEOTIDE SEQUENCE [LARGE SCALE GENOMIC DNA]</scope>
</reference>
<organism evidence="8 9">
    <name type="scientific">Urochloa decumbens</name>
    <dbReference type="NCBI Taxonomy" id="240449"/>
    <lineage>
        <taxon>Eukaryota</taxon>
        <taxon>Viridiplantae</taxon>
        <taxon>Streptophyta</taxon>
        <taxon>Embryophyta</taxon>
        <taxon>Tracheophyta</taxon>
        <taxon>Spermatophyta</taxon>
        <taxon>Magnoliopsida</taxon>
        <taxon>Liliopsida</taxon>
        <taxon>Poales</taxon>
        <taxon>Poaceae</taxon>
        <taxon>PACMAD clade</taxon>
        <taxon>Panicoideae</taxon>
        <taxon>Panicodae</taxon>
        <taxon>Paniceae</taxon>
        <taxon>Melinidinae</taxon>
        <taxon>Urochloa</taxon>
    </lineage>
</organism>
<dbReference type="InterPro" id="IPR000877">
    <property type="entry name" value="Prot_inh_BBI"/>
</dbReference>
<protein>
    <recommendedName>
        <fullName evidence="7">Bowman-Birk serine protease inhibitors family domain-containing protein</fullName>
    </recommendedName>
</protein>
<dbReference type="Pfam" id="PF00228">
    <property type="entry name" value="Bowman-Birk_leg"/>
    <property type="match status" value="1"/>
</dbReference>
<dbReference type="PANTHER" id="PTHR33479:SF4">
    <property type="entry name" value="BOWMAN-BIRK TYPE TRYPSIN INHIBITOR"/>
    <property type="match status" value="1"/>
</dbReference>
<sequence>MRLQVLFATLAVLCVLAALPLAKGSEEEEGGAVVAGDPNASPWPCCDQCDFCFRSNPPKCRCLDISYQGCHPTCRNCVKYRAVGNAHEPVYRCADTITNYCERRCTPPAAAA</sequence>
<accession>A0ABC9AZY9</accession>
<dbReference type="SMART" id="SM00269">
    <property type="entry name" value="BowB"/>
    <property type="match status" value="1"/>
</dbReference>
<feature type="signal peptide" evidence="6">
    <location>
        <begin position="1"/>
        <end position="24"/>
    </location>
</feature>
<keyword evidence="4" id="KW-1015">Disulfide bond</keyword>
<evidence type="ECO:0000313" key="9">
    <source>
        <dbReference type="Proteomes" id="UP001497457"/>
    </source>
</evidence>
<evidence type="ECO:0000256" key="2">
    <source>
        <dbReference type="ARBA" id="ARBA00022690"/>
    </source>
</evidence>
<evidence type="ECO:0000256" key="5">
    <source>
        <dbReference type="RuleBase" id="RU003856"/>
    </source>
</evidence>
<evidence type="ECO:0000256" key="3">
    <source>
        <dbReference type="ARBA" id="ARBA00022900"/>
    </source>
</evidence>
<dbReference type="EMBL" id="OZ075134">
    <property type="protein sequence ID" value="CAL4991107.1"/>
    <property type="molecule type" value="Genomic_DNA"/>
</dbReference>
<evidence type="ECO:0000256" key="6">
    <source>
        <dbReference type="SAM" id="SignalP"/>
    </source>
</evidence>
<dbReference type="AlphaFoldDB" id="A0ABC9AZY9"/>
<feature type="chain" id="PRO_5044839863" description="Bowman-Birk serine protease inhibitors family domain-containing protein" evidence="6">
    <location>
        <begin position="25"/>
        <end position="112"/>
    </location>
</feature>
<keyword evidence="6" id="KW-0732">Signal</keyword>
<keyword evidence="9" id="KW-1185">Reference proteome</keyword>
<dbReference type="Proteomes" id="UP001497457">
    <property type="component" value="Chromosome 24b"/>
</dbReference>